<feature type="transmembrane region" description="Helical" evidence="5">
    <location>
        <begin position="156"/>
        <end position="175"/>
    </location>
</feature>
<feature type="transmembrane region" description="Helical" evidence="5">
    <location>
        <begin position="209"/>
        <end position="229"/>
    </location>
</feature>
<reference evidence="7 8" key="1">
    <citation type="submission" date="2024-10" db="EMBL/GenBank/DDBJ databases">
        <title>The Natural Products Discovery Center: Release of the First 8490 Sequenced Strains for Exploring Actinobacteria Biosynthetic Diversity.</title>
        <authorList>
            <person name="Kalkreuter E."/>
            <person name="Kautsar S.A."/>
            <person name="Yang D."/>
            <person name="Bader C.D."/>
            <person name="Teijaro C.N."/>
            <person name="Fluegel L."/>
            <person name="Davis C.M."/>
            <person name="Simpson J.R."/>
            <person name="Lauterbach L."/>
            <person name="Steele A.D."/>
            <person name="Gui C."/>
            <person name="Meng S."/>
            <person name="Li G."/>
            <person name="Viehrig K."/>
            <person name="Ye F."/>
            <person name="Su P."/>
            <person name="Kiefer A.F."/>
            <person name="Nichols A."/>
            <person name="Cepeda A.J."/>
            <person name="Yan W."/>
            <person name="Fan B."/>
            <person name="Jiang Y."/>
            <person name="Adhikari A."/>
            <person name="Zheng C.-J."/>
            <person name="Schuster L."/>
            <person name="Cowan T.M."/>
            <person name="Smanski M.J."/>
            <person name="Chevrette M.G."/>
            <person name="De Carvalho L.P.S."/>
            <person name="Shen B."/>
        </authorList>
    </citation>
    <scope>NUCLEOTIDE SEQUENCE [LARGE SCALE GENOMIC DNA]</scope>
    <source>
        <strain evidence="7 8">NPDC001281</strain>
    </source>
</reference>
<name>A0ABW6V7Y5_MICFU</name>
<dbReference type="EMBL" id="JBIAXI010000012">
    <property type="protein sequence ID" value="MFF4775421.1"/>
    <property type="molecule type" value="Genomic_DNA"/>
</dbReference>
<evidence type="ECO:0000259" key="6">
    <source>
        <dbReference type="Pfam" id="PF01061"/>
    </source>
</evidence>
<keyword evidence="2 5" id="KW-0812">Transmembrane</keyword>
<keyword evidence="4 5" id="KW-0472">Membrane</keyword>
<keyword evidence="3 5" id="KW-1133">Transmembrane helix</keyword>
<dbReference type="PANTHER" id="PTHR43229:SF3">
    <property type="entry name" value="ABC-TYPE MULTIDRUG TRANSPORT SYSTEM, PERMEASE COMPONENT"/>
    <property type="match status" value="1"/>
</dbReference>
<evidence type="ECO:0000313" key="7">
    <source>
        <dbReference type="EMBL" id="MFF4775421.1"/>
    </source>
</evidence>
<gene>
    <name evidence="7" type="ORF">ACFY05_21435</name>
</gene>
<evidence type="ECO:0000256" key="2">
    <source>
        <dbReference type="ARBA" id="ARBA00022692"/>
    </source>
</evidence>
<sequence length="239" mass="24778">MLSTYLSFEIRRMARSGRFLIFALGLPIGLYLLESNVVGGTRDVDLYLMGGLAAFGAFKAAIDVGARTAVERGMGWQRQLRLTPLSGGGYLTAKGAVAMLVALPPVAGVALAAALASGITLSPGGWLLTVLGVWLGTLPFALLGLVIGQFATPQNLAAYQGGVVLLLSFLGGLFIPVTEFPGVLATVAKALPTYWLGLIGRAETLNGDVTGAAAVLAVYTLVLGTAVVLRYQQDAARAR</sequence>
<proteinExistence type="predicted"/>
<comment type="caution">
    <text evidence="7">The sequence shown here is derived from an EMBL/GenBank/DDBJ whole genome shotgun (WGS) entry which is preliminary data.</text>
</comment>
<dbReference type="Proteomes" id="UP001602119">
    <property type="component" value="Unassembled WGS sequence"/>
</dbReference>
<dbReference type="PANTHER" id="PTHR43229">
    <property type="entry name" value="NODULATION PROTEIN J"/>
    <property type="match status" value="1"/>
</dbReference>
<dbReference type="Pfam" id="PF01061">
    <property type="entry name" value="ABC2_membrane"/>
    <property type="match status" value="1"/>
</dbReference>
<keyword evidence="8" id="KW-1185">Reference proteome</keyword>
<feature type="transmembrane region" description="Helical" evidence="5">
    <location>
        <begin position="20"/>
        <end position="40"/>
    </location>
</feature>
<dbReference type="InterPro" id="IPR013525">
    <property type="entry name" value="ABC2_TM"/>
</dbReference>
<evidence type="ECO:0000256" key="3">
    <source>
        <dbReference type="ARBA" id="ARBA00022989"/>
    </source>
</evidence>
<dbReference type="InterPro" id="IPR051784">
    <property type="entry name" value="Nod_factor_ABC_transporter"/>
</dbReference>
<comment type="subcellular location">
    <subcellularLocation>
        <location evidence="1">Membrane</location>
        <topology evidence="1">Multi-pass membrane protein</topology>
    </subcellularLocation>
</comment>
<evidence type="ECO:0000256" key="4">
    <source>
        <dbReference type="ARBA" id="ARBA00023136"/>
    </source>
</evidence>
<organism evidence="7 8">
    <name type="scientific">Microtetraspora fusca</name>
    <dbReference type="NCBI Taxonomy" id="1997"/>
    <lineage>
        <taxon>Bacteria</taxon>
        <taxon>Bacillati</taxon>
        <taxon>Actinomycetota</taxon>
        <taxon>Actinomycetes</taxon>
        <taxon>Streptosporangiales</taxon>
        <taxon>Streptosporangiaceae</taxon>
        <taxon>Microtetraspora</taxon>
    </lineage>
</organism>
<feature type="domain" description="ABC-2 type transporter transmembrane" evidence="6">
    <location>
        <begin position="6"/>
        <end position="196"/>
    </location>
</feature>
<evidence type="ECO:0000256" key="5">
    <source>
        <dbReference type="SAM" id="Phobius"/>
    </source>
</evidence>
<feature type="transmembrane region" description="Helical" evidence="5">
    <location>
        <begin position="125"/>
        <end position="147"/>
    </location>
</feature>
<evidence type="ECO:0000313" key="8">
    <source>
        <dbReference type="Proteomes" id="UP001602119"/>
    </source>
</evidence>
<feature type="transmembrane region" description="Helical" evidence="5">
    <location>
        <begin position="91"/>
        <end position="119"/>
    </location>
</feature>
<protein>
    <submittedName>
        <fullName evidence="7">ABC transporter permease</fullName>
    </submittedName>
</protein>
<accession>A0ABW6V7Y5</accession>
<dbReference type="RefSeq" id="WP_066935564.1">
    <property type="nucleotide sequence ID" value="NZ_BBYK01000039.1"/>
</dbReference>
<evidence type="ECO:0000256" key="1">
    <source>
        <dbReference type="ARBA" id="ARBA00004141"/>
    </source>
</evidence>